<evidence type="ECO:0000313" key="2">
    <source>
        <dbReference type="Proteomes" id="UP001352852"/>
    </source>
</evidence>
<name>A0ABU7DE62_9TELE</name>
<dbReference type="Proteomes" id="UP001352852">
    <property type="component" value="Unassembled WGS sequence"/>
</dbReference>
<proteinExistence type="predicted"/>
<accession>A0ABU7DE62</accession>
<dbReference type="EMBL" id="JAHUTJ010021345">
    <property type="protein sequence ID" value="MED6272519.1"/>
    <property type="molecule type" value="Genomic_DNA"/>
</dbReference>
<gene>
    <name evidence="1" type="ORF">CHARACLAT_031202</name>
</gene>
<protein>
    <submittedName>
        <fullName evidence="1">Uncharacterized protein</fullName>
    </submittedName>
</protein>
<comment type="caution">
    <text evidence="1">The sequence shown here is derived from an EMBL/GenBank/DDBJ whole genome shotgun (WGS) entry which is preliminary data.</text>
</comment>
<reference evidence="1 2" key="1">
    <citation type="submission" date="2021-06" db="EMBL/GenBank/DDBJ databases">
        <authorList>
            <person name="Palmer J.M."/>
        </authorList>
    </citation>
    <scope>NUCLEOTIDE SEQUENCE [LARGE SCALE GENOMIC DNA]</scope>
    <source>
        <strain evidence="1 2">CL_MEX2019</strain>
        <tissue evidence="1">Muscle</tissue>
    </source>
</reference>
<sequence length="61" mass="7230">GQKTKTDRFFLKLTVDAQLTNFPPSSLDPRSEESRQRMSCWWAWCADCFCRPVSNLELERF</sequence>
<organism evidence="1 2">
    <name type="scientific">Characodon lateralis</name>
    <dbReference type="NCBI Taxonomy" id="208331"/>
    <lineage>
        <taxon>Eukaryota</taxon>
        <taxon>Metazoa</taxon>
        <taxon>Chordata</taxon>
        <taxon>Craniata</taxon>
        <taxon>Vertebrata</taxon>
        <taxon>Euteleostomi</taxon>
        <taxon>Actinopterygii</taxon>
        <taxon>Neopterygii</taxon>
        <taxon>Teleostei</taxon>
        <taxon>Neoteleostei</taxon>
        <taxon>Acanthomorphata</taxon>
        <taxon>Ovalentaria</taxon>
        <taxon>Atherinomorphae</taxon>
        <taxon>Cyprinodontiformes</taxon>
        <taxon>Goodeidae</taxon>
        <taxon>Characodon</taxon>
    </lineage>
</organism>
<evidence type="ECO:0000313" key="1">
    <source>
        <dbReference type="EMBL" id="MED6272519.1"/>
    </source>
</evidence>
<feature type="non-terminal residue" evidence="1">
    <location>
        <position position="1"/>
    </location>
</feature>
<keyword evidence="2" id="KW-1185">Reference proteome</keyword>